<keyword evidence="3" id="KW-1185">Reference proteome</keyword>
<name>A0ABP8JQM8_9BACT</name>
<dbReference type="EMBL" id="BAABHB010000001">
    <property type="protein sequence ID" value="GAA4394591.1"/>
    <property type="molecule type" value="Genomic_DNA"/>
</dbReference>
<accession>A0ABP8JQM8</accession>
<protein>
    <recommendedName>
        <fullName evidence="4">DUF3575 domain-containing protein</fullName>
    </recommendedName>
</protein>
<feature type="signal peptide" evidence="1">
    <location>
        <begin position="1"/>
        <end position="23"/>
    </location>
</feature>
<gene>
    <name evidence="2" type="ORF">GCM10023187_00590</name>
</gene>
<keyword evidence="1" id="KW-0732">Signal</keyword>
<dbReference type="Proteomes" id="UP001500936">
    <property type="component" value="Unassembled WGS sequence"/>
</dbReference>
<evidence type="ECO:0000256" key="1">
    <source>
        <dbReference type="SAM" id="SignalP"/>
    </source>
</evidence>
<organism evidence="2 3">
    <name type="scientific">Nibrella viscosa</name>
    <dbReference type="NCBI Taxonomy" id="1084524"/>
    <lineage>
        <taxon>Bacteria</taxon>
        <taxon>Pseudomonadati</taxon>
        <taxon>Bacteroidota</taxon>
        <taxon>Cytophagia</taxon>
        <taxon>Cytophagales</taxon>
        <taxon>Spirosomataceae</taxon>
        <taxon>Nibrella</taxon>
    </lineage>
</organism>
<feature type="chain" id="PRO_5046731443" description="DUF3575 domain-containing protein" evidence="1">
    <location>
        <begin position="24"/>
        <end position="193"/>
    </location>
</feature>
<evidence type="ECO:0000313" key="3">
    <source>
        <dbReference type="Proteomes" id="UP001500936"/>
    </source>
</evidence>
<evidence type="ECO:0000313" key="2">
    <source>
        <dbReference type="EMBL" id="GAA4394591.1"/>
    </source>
</evidence>
<evidence type="ECO:0008006" key="4">
    <source>
        <dbReference type="Google" id="ProtNLM"/>
    </source>
</evidence>
<reference evidence="3" key="1">
    <citation type="journal article" date="2019" name="Int. J. Syst. Evol. Microbiol.">
        <title>The Global Catalogue of Microorganisms (GCM) 10K type strain sequencing project: providing services to taxonomists for standard genome sequencing and annotation.</title>
        <authorList>
            <consortium name="The Broad Institute Genomics Platform"/>
            <consortium name="The Broad Institute Genome Sequencing Center for Infectious Disease"/>
            <person name="Wu L."/>
            <person name="Ma J."/>
        </authorList>
    </citation>
    <scope>NUCLEOTIDE SEQUENCE [LARGE SCALE GENOMIC DNA]</scope>
    <source>
        <strain evidence="3">JCM 17925</strain>
    </source>
</reference>
<proteinExistence type="predicted"/>
<dbReference type="RefSeq" id="WP_345262752.1">
    <property type="nucleotide sequence ID" value="NZ_BAABHB010000001.1"/>
</dbReference>
<comment type="caution">
    <text evidence="2">The sequence shown here is derived from an EMBL/GenBank/DDBJ whole genome shotgun (WGS) entry which is preliminary data.</text>
</comment>
<sequence length="193" mass="21349">MPQRLCALLLLVTAALLPITGRGQLPSVTPEPKGYRQAVSFDLAGNTPFIGASYHLQFIRFAPRSRNYSGAIELSAGLGYVPGICLFTSCPGSFSTHHALLLLYGRGRWQAEAGYTGFYYNTQFFIWKLNGYMPAPAVGIRYHTSRNDWLFRLYMAGSSHAETNTSQSATGDLVLKKTTYLMMLPGFSVGKRF</sequence>